<dbReference type="GO" id="GO:0006402">
    <property type="term" value="P:mRNA catabolic process"/>
    <property type="evidence" value="ECO:0007669"/>
    <property type="project" value="TreeGrafter"/>
</dbReference>
<dbReference type="GO" id="GO:0016075">
    <property type="term" value="P:rRNA catabolic process"/>
    <property type="evidence" value="ECO:0007669"/>
    <property type="project" value="TreeGrafter"/>
</dbReference>
<dbReference type="eggNOG" id="COG2337">
    <property type="taxonomic scope" value="Bacteria"/>
</dbReference>
<dbReference type="GO" id="GO:0003677">
    <property type="term" value="F:DNA binding"/>
    <property type="evidence" value="ECO:0007669"/>
    <property type="project" value="InterPro"/>
</dbReference>
<organism evidence="1 2">
    <name type="scientific">Candidatus Jettenia caeni</name>
    <dbReference type="NCBI Taxonomy" id="247490"/>
    <lineage>
        <taxon>Bacteria</taxon>
        <taxon>Pseudomonadati</taxon>
        <taxon>Planctomycetota</taxon>
        <taxon>Candidatus Brocadiia</taxon>
        <taxon>Candidatus Brocadiales</taxon>
        <taxon>Candidatus Brocadiaceae</taxon>
        <taxon>Candidatus Jettenia</taxon>
    </lineage>
</organism>
<dbReference type="InterPro" id="IPR011067">
    <property type="entry name" value="Plasmid_toxin/cell-grow_inhib"/>
</dbReference>
<dbReference type="STRING" id="247490.KSU1_D0259"/>
<evidence type="ECO:0000313" key="1">
    <source>
        <dbReference type="EMBL" id="GAB63568.1"/>
    </source>
</evidence>
<dbReference type="Gene3D" id="2.30.30.110">
    <property type="match status" value="1"/>
</dbReference>
<protein>
    <submittedName>
        <fullName evidence="1">Uncharacterized protein</fullName>
    </submittedName>
</protein>
<dbReference type="SUPFAM" id="SSF50118">
    <property type="entry name" value="Cell growth inhibitor/plasmid maintenance toxic component"/>
    <property type="match status" value="1"/>
</dbReference>
<sequence>MAYEKPFPKRGEIWLVDFSPSIGLEIQDLHPALVVSVDELNKSTWGLIVVCPITTFRKNKPFRLHVPHITS</sequence>
<dbReference type="InterPro" id="IPR003477">
    <property type="entry name" value="PemK-like"/>
</dbReference>
<dbReference type="AlphaFoldDB" id="I3IPC3"/>
<dbReference type="Proteomes" id="UP000002985">
    <property type="component" value="Unassembled WGS sequence"/>
</dbReference>
<proteinExistence type="predicted"/>
<gene>
    <name evidence="1" type="ORF">KSU1_D0259</name>
</gene>
<dbReference type="Pfam" id="PF02452">
    <property type="entry name" value="PemK_toxin"/>
    <property type="match status" value="1"/>
</dbReference>
<comment type="caution">
    <text evidence="1">The sequence shown here is derived from an EMBL/GenBank/DDBJ whole genome shotgun (WGS) entry which is preliminary data.</text>
</comment>
<evidence type="ECO:0000313" key="2">
    <source>
        <dbReference type="Proteomes" id="UP000002985"/>
    </source>
</evidence>
<keyword evidence="2" id="KW-1185">Reference proteome</keyword>
<dbReference type="PANTHER" id="PTHR33988">
    <property type="entry name" value="ENDORIBONUCLEASE MAZF-RELATED"/>
    <property type="match status" value="1"/>
</dbReference>
<dbReference type="EMBL" id="BAFH01000004">
    <property type="protein sequence ID" value="GAB63568.1"/>
    <property type="molecule type" value="Genomic_DNA"/>
</dbReference>
<accession>I3IPC3</accession>
<dbReference type="GO" id="GO:0004521">
    <property type="term" value="F:RNA endonuclease activity"/>
    <property type="evidence" value="ECO:0007669"/>
    <property type="project" value="TreeGrafter"/>
</dbReference>
<reference evidence="1 2" key="1">
    <citation type="journal article" date="2012" name="FEBS Lett.">
        <title>Anammox organism KSU-1 expresses a NirK-type copper-containing nitrite reductase instead of a NirS-type with cytochrome cd1.</title>
        <authorList>
            <person name="Hira D."/>
            <person name="Toh H."/>
            <person name="Migita C.T."/>
            <person name="Okubo H."/>
            <person name="Nishiyama T."/>
            <person name="Hattori M."/>
            <person name="Furukawa K."/>
            <person name="Fujii T."/>
        </authorList>
    </citation>
    <scope>NUCLEOTIDE SEQUENCE [LARGE SCALE GENOMIC DNA]</scope>
</reference>
<dbReference type="OrthoDB" id="287552at2"/>
<name>I3IPC3_9BACT</name>